<dbReference type="Pfam" id="PF04994">
    <property type="entry name" value="TfoX_C"/>
    <property type="match status" value="1"/>
</dbReference>
<dbReference type="PANTHER" id="PTHR36121:SF1">
    <property type="entry name" value="PROTEIN SXY"/>
    <property type="match status" value="1"/>
</dbReference>
<reference evidence="3 4" key="1">
    <citation type="journal article" date="2010" name="J. Bacteriol.">
        <title>Complete Genome Sequence of Cronobacter turicensis LMG 23827, a foodborne pathogen causing deaths in neonates.</title>
        <authorList>
            <person name="Stephan R."/>
            <person name="Lehner A."/>
            <person name="Tischler P."/>
            <person name="Rattei T."/>
        </authorList>
    </citation>
    <scope>NUCLEOTIDE SEQUENCE [LARGE SCALE GENOMIC DNA]</scope>
    <source>
        <strain evidence="4">DSM 18703 / CCUG 55852 / LMG 23827 / z3032</strain>
    </source>
</reference>
<dbReference type="InterPro" id="IPR007077">
    <property type="entry name" value="TfoX_C"/>
</dbReference>
<dbReference type="Pfam" id="PF04993">
    <property type="entry name" value="TfoX_N"/>
    <property type="match status" value="1"/>
</dbReference>
<dbReference type="PIRSF" id="PIRSF028788">
    <property type="entry name" value="TfoX_Sxy"/>
    <property type="match status" value="1"/>
</dbReference>
<evidence type="ECO:0000313" key="3">
    <source>
        <dbReference type="EMBL" id="CBA29743.1"/>
    </source>
</evidence>
<gene>
    <name evidence="3" type="primary">sxy</name>
    <name evidence="3" type="ordered locus">Ctu_15670</name>
</gene>
<dbReference type="SUPFAM" id="SSF159894">
    <property type="entry name" value="YgaC/TfoX-N like"/>
    <property type="match status" value="1"/>
</dbReference>
<dbReference type="Proteomes" id="UP000002069">
    <property type="component" value="Chromosome"/>
</dbReference>
<keyword evidence="4" id="KW-1185">Reference proteome</keyword>
<dbReference type="InterPro" id="IPR047525">
    <property type="entry name" value="TfoX-like"/>
</dbReference>
<dbReference type="Gene3D" id="1.10.150.20">
    <property type="entry name" value="5' to 3' exonuclease, C-terminal subdomain"/>
    <property type="match status" value="1"/>
</dbReference>
<dbReference type="AlphaFoldDB" id="C9Y0Q1"/>
<reference evidence="4" key="2">
    <citation type="journal article" date="2011" name="J. Bacteriol.">
        <title>Complete genome sequence of Cronobacter turicensis LMG 23827, a food-borne pathogen causing deaths in neonates.</title>
        <authorList>
            <person name="Stephan R."/>
            <person name="Lehner A."/>
            <person name="Tischler P."/>
            <person name="Rattei T."/>
        </authorList>
    </citation>
    <scope>NUCLEOTIDE SEQUENCE [LARGE SCALE GENOMIC DNA]</scope>
    <source>
        <strain evidence="4">DSM 18703 / CCUG 55852 / LMG 23827 / z3032</strain>
    </source>
</reference>
<evidence type="ECO:0000259" key="2">
    <source>
        <dbReference type="Pfam" id="PF04994"/>
    </source>
</evidence>
<dbReference type="PATRIC" id="fig|693216.3.peg.1494"/>
<name>C9Y0Q1_CROTZ</name>
<dbReference type="Gene3D" id="3.30.1460.30">
    <property type="entry name" value="YgaC/TfoX-N like chaperone"/>
    <property type="match status" value="1"/>
</dbReference>
<dbReference type="KEGG" id="ctu:CTU_15670"/>
<feature type="domain" description="TfoX C-terminal" evidence="2">
    <location>
        <begin position="129"/>
        <end position="207"/>
    </location>
</feature>
<dbReference type="InterPro" id="IPR026256">
    <property type="entry name" value="TfoX-like_gammaprotbact"/>
</dbReference>
<evidence type="ECO:0000313" key="4">
    <source>
        <dbReference type="Proteomes" id="UP000002069"/>
    </source>
</evidence>
<dbReference type="InterPro" id="IPR007076">
    <property type="entry name" value="TfoX_N"/>
</dbReference>
<feature type="domain" description="TfoX N-terminal" evidence="1">
    <location>
        <begin position="28"/>
        <end position="119"/>
    </location>
</feature>
<protein>
    <submittedName>
        <fullName evidence="3">Protein sxy</fullName>
    </submittedName>
</protein>
<dbReference type="HOGENOM" id="CLU_094990_0_0_6"/>
<evidence type="ECO:0000259" key="1">
    <source>
        <dbReference type="Pfam" id="PF04993"/>
    </source>
</evidence>
<proteinExistence type="predicted"/>
<organism evidence="3 4">
    <name type="scientific">Cronobacter turicensis (strain DSM 18703 / CCUG 55852 / LMG 23827 / z3032)</name>
    <dbReference type="NCBI Taxonomy" id="693216"/>
    <lineage>
        <taxon>Bacteria</taxon>
        <taxon>Pseudomonadati</taxon>
        <taxon>Pseudomonadota</taxon>
        <taxon>Gammaproteobacteria</taxon>
        <taxon>Enterobacterales</taxon>
        <taxon>Enterobacteriaceae</taxon>
        <taxon>Cronobacter</taxon>
    </lineage>
</organism>
<dbReference type="GO" id="GO:0030420">
    <property type="term" value="P:establishment of competence for transformation"/>
    <property type="evidence" value="ECO:0007669"/>
    <property type="project" value="InterPro"/>
</dbReference>
<sequence length="217" mass="24738">MFYPLLVDIKGIIMDKSSSDTLVRVQNTLSSLGNVTHRSLFGGYSLAINDAVFAMLVEGRFYLRASNQSRDYQLAHNPPMLVCTRRGRHISLNYYLVDEALWNSPPLLREHARTALACAQAEKTERARERRVKDMPNLNVQLEVSLWEAGIRDVETLCAYGAKECWLKLRKARKNLSLQVLYALQGAIIGTHEAALPVHIREELLEWFMQLSVQNHS</sequence>
<dbReference type="PANTHER" id="PTHR36121">
    <property type="entry name" value="PROTEIN SXY"/>
    <property type="match status" value="1"/>
</dbReference>
<accession>C9Y0Q1</accession>
<dbReference type="EMBL" id="FN543093">
    <property type="protein sequence ID" value="CBA29743.1"/>
    <property type="molecule type" value="Genomic_DNA"/>
</dbReference>